<proteinExistence type="predicted"/>
<feature type="chain" id="PRO_5046039107" description="3-keto-alpha-glucoside-1,2-lyase/3-keto-2-hydroxy-glucal hydratase domain-containing protein" evidence="1">
    <location>
        <begin position="29"/>
        <end position="280"/>
    </location>
</feature>
<reference evidence="3 4" key="1">
    <citation type="submission" date="2023-07" db="EMBL/GenBank/DDBJ databases">
        <title>Sorghum-associated microbial communities from plants grown in Nebraska, USA.</title>
        <authorList>
            <person name="Schachtman D."/>
        </authorList>
    </citation>
    <scope>NUCLEOTIDE SEQUENCE [LARGE SCALE GENOMIC DNA]</scope>
    <source>
        <strain evidence="3 4">DS1027</strain>
    </source>
</reference>
<dbReference type="Gene3D" id="2.60.120.560">
    <property type="entry name" value="Exo-inulinase, domain 1"/>
    <property type="match status" value="1"/>
</dbReference>
<dbReference type="InterPro" id="IPR010496">
    <property type="entry name" value="AL/BT2_dom"/>
</dbReference>
<dbReference type="InterPro" id="IPR006311">
    <property type="entry name" value="TAT_signal"/>
</dbReference>
<dbReference type="Pfam" id="PF06439">
    <property type="entry name" value="3keto-disac_hyd"/>
    <property type="match status" value="1"/>
</dbReference>
<dbReference type="Proteomes" id="UP001184150">
    <property type="component" value="Unassembled WGS sequence"/>
</dbReference>
<protein>
    <recommendedName>
        <fullName evidence="2">3-keto-alpha-glucoside-1,2-lyase/3-keto-2-hydroxy-glucal hydratase domain-containing protein</fullName>
    </recommendedName>
</protein>
<feature type="domain" description="3-keto-alpha-glucoside-1,2-lyase/3-keto-2-hydroxy-glucal hydratase" evidence="2">
    <location>
        <begin position="44"/>
        <end position="278"/>
    </location>
</feature>
<evidence type="ECO:0000313" key="3">
    <source>
        <dbReference type="EMBL" id="MDR6511616.1"/>
    </source>
</evidence>
<keyword evidence="4" id="KW-1185">Reference proteome</keyword>
<accession>A0ABU1MMQ9</accession>
<dbReference type="EMBL" id="JAVDRD010000006">
    <property type="protein sequence ID" value="MDR6511616.1"/>
    <property type="molecule type" value="Genomic_DNA"/>
</dbReference>
<name>A0ABU1MMQ9_9SPHN</name>
<keyword evidence="1" id="KW-0732">Signal</keyword>
<evidence type="ECO:0000259" key="2">
    <source>
        <dbReference type="Pfam" id="PF06439"/>
    </source>
</evidence>
<comment type="caution">
    <text evidence="3">The sequence shown here is derived from an EMBL/GenBank/DDBJ whole genome shotgun (WGS) entry which is preliminary data.</text>
</comment>
<gene>
    <name evidence="3" type="ORF">J2792_002492</name>
</gene>
<evidence type="ECO:0000313" key="4">
    <source>
        <dbReference type="Proteomes" id="UP001184150"/>
    </source>
</evidence>
<evidence type="ECO:0000256" key="1">
    <source>
        <dbReference type="SAM" id="SignalP"/>
    </source>
</evidence>
<feature type="signal peptide" evidence="1">
    <location>
        <begin position="1"/>
        <end position="28"/>
    </location>
</feature>
<organism evidence="3 4">
    <name type="scientific">Novosphingobium capsulatum</name>
    <dbReference type="NCBI Taxonomy" id="13688"/>
    <lineage>
        <taxon>Bacteria</taxon>
        <taxon>Pseudomonadati</taxon>
        <taxon>Pseudomonadota</taxon>
        <taxon>Alphaproteobacteria</taxon>
        <taxon>Sphingomonadales</taxon>
        <taxon>Sphingomonadaceae</taxon>
        <taxon>Novosphingobium</taxon>
    </lineage>
</organism>
<sequence length="280" mass="31095">MKTTRRGALTRLAATGVATVALPHVASAASRAPAAAPARAAADGWQPLFNGRDMAGWTFFQDGVGQQDRDGVVDVHDGMLHLLGPRYRGPAKAGMGYLATDREYENYHLSLEYQWGTRRYEPRTLWKRDSGILYHNPTGRELLWPDSIEYQIMERNTGDALPINHRAIPAISQGGLPGWPEDLPGNTQYAPQVDAGGSLRQWIRADGSFDTLEGWNTVELIAQGDKAAHIVNGRIVTALYGLQRQDPADRSRYIPLTRGRILLQIEAAEIMFRNVKIRQL</sequence>
<dbReference type="RefSeq" id="WP_309805438.1">
    <property type="nucleotide sequence ID" value="NZ_JAVDRD010000006.1"/>
</dbReference>
<dbReference type="PROSITE" id="PS51318">
    <property type="entry name" value="TAT"/>
    <property type="match status" value="1"/>
</dbReference>